<keyword evidence="1" id="KW-0732">Signal</keyword>
<evidence type="ECO:0000313" key="2">
    <source>
        <dbReference type="EMBL" id="KAF2858877.1"/>
    </source>
</evidence>
<sequence length="82" mass="9137">MASSILPLVILLLIVAIAATVGYQIYLWSVKVSAEGKNKLQKKNVNLHRDGMKIGVKQLSEEEYEGRTQRYVYFGLDGGGCY</sequence>
<dbReference type="OrthoDB" id="4083871at2759"/>
<dbReference type="PANTHER" id="PTHR42077">
    <property type="entry name" value="YALI0F30239P"/>
    <property type="match status" value="1"/>
</dbReference>
<dbReference type="EMBL" id="MU006001">
    <property type="protein sequence ID" value="KAF2858877.1"/>
    <property type="molecule type" value="Genomic_DNA"/>
</dbReference>
<organism evidence="2 3">
    <name type="scientific">Piedraia hortae CBS 480.64</name>
    <dbReference type="NCBI Taxonomy" id="1314780"/>
    <lineage>
        <taxon>Eukaryota</taxon>
        <taxon>Fungi</taxon>
        <taxon>Dikarya</taxon>
        <taxon>Ascomycota</taxon>
        <taxon>Pezizomycotina</taxon>
        <taxon>Dothideomycetes</taxon>
        <taxon>Dothideomycetidae</taxon>
        <taxon>Capnodiales</taxon>
        <taxon>Piedraiaceae</taxon>
        <taxon>Piedraia</taxon>
    </lineage>
</organism>
<dbReference type="Proteomes" id="UP000799421">
    <property type="component" value="Unassembled WGS sequence"/>
</dbReference>
<gene>
    <name evidence="2" type="ORF">K470DRAFT_259379</name>
</gene>
<feature type="signal peptide" evidence="1">
    <location>
        <begin position="1"/>
        <end position="22"/>
    </location>
</feature>
<dbReference type="AlphaFoldDB" id="A0A6A7BV84"/>
<evidence type="ECO:0000313" key="3">
    <source>
        <dbReference type="Proteomes" id="UP000799421"/>
    </source>
</evidence>
<name>A0A6A7BV84_9PEZI</name>
<dbReference type="PANTHER" id="PTHR42077:SF1">
    <property type="entry name" value="YALI0F30239P"/>
    <property type="match status" value="1"/>
</dbReference>
<feature type="chain" id="PRO_5025493718" evidence="1">
    <location>
        <begin position="23"/>
        <end position="82"/>
    </location>
</feature>
<evidence type="ECO:0000256" key="1">
    <source>
        <dbReference type="SAM" id="SignalP"/>
    </source>
</evidence>
<reference evidence="2" key="1">
    <citation type="journal article" date="2020" name="Stud. Mycol.">
        <title>101 Dothideomycetes genomes: a test case for predicting lifestyles and emergence of pathogens.</title>
        <authorList>
            <person name="Haridas S."/>
            <person name="Albert R."/>
            <person name="Binder M."/>
            <person name="Bloem J."/>
            <person name="Labutti K."/>
            <person name="Salamov A."/>
            <person name="Andreopoulos B."/>
            <person name="Baker S."/>
            <person name="Barry K."/>
            <person name="Bills G."/>
            <person name="Bluhm B."/>
            <person name="Cannon C."/>
            <person name="Castanera R."/>
            <person name="Culley D."/>
            <person name="Daum C."/>
            <person name="Ezra D."/>
            <person name="Gonzalez J."/>
            <person name="Henrissat B."/>
            <person name="Kuo A."/>
            <person name="Liang C."/>
            <person name="Lipzen A."/>
            <person name="Lutzoni F."/>
            <person name="Magnuson J."/>
            <person name="Mondo S."/>
            <person name="Nolan M."/>
            <person name="Ohm R."/>
            <person name="Pangilinan J."/>
            <person name="Park H.-J."/>
            <person name="Ramirez L."/>
            <person name="Alfaro M."/>
            <person name="Sun H."/>
            <person name="Tritt A."/>
            <person name="Yoshinaga Y."/>
            <person name="Zwiers L.-H."/>
            <person name="Turgeon B."/>
            <person name="Goodwin S."/>
            <person name="Spatafora J."/>
            <person name="Crous P."/>
            <person name="Grigoriev I."/>
        </authorList>
    </citation>
    <scope>NUCLEOTIDE SEQUENCE</scope>
    <source>
        <strain evidence="2">CBS 480.64</strain>
    </source>
</reference>
<protein>
    <submittedName>
        <fullName evidence="2">Uncharacterized protein</fullName>
    </submittedName>
</protein>
<keyword evidence="3" id="KW-1185">Reference proteome</keyword>
<proteinExistence type="predicted"/>
<accession>A0A6A7BV84</accession>